<keyword evidence="2" id="KW-1185">Reference proteome</keyword>
<proteinExistence type="predicted"/>
<sequence length="136" mass="15876">MKSQIKEVLQVFRSCRRLSDDPNDQSRLDKQIEALKCIQKSLDEFGSMRYQISSFEKLLCDPWMNDQSAFDQVYSAWDSFRNSFKRYVGGMTVNERLCYFGLMDDYDQSVGRPLEMRSVLLAVFLSESNIDAIIRA</sequence>
<dbReference type="AlphaFoldDB" id="A0A851GS95"/>
<comment type="caution">
    <text evidence="1">The sequence shown here is derived from an EMBL/GenBank/DDBJ whole genome shotgun (WGS) entry which is preliminary data.</text>
</comment>
<name>A0A851GS95_9BACT</name>
<gene>
    <name evidence="1" type="ORF">HW115_18680</name>
</gene>
<evidence type="ECO:0000313" key="2">
    <source>
        <dbReference type="Proteomes" id="UP000557872"/>
    </source>
</evidence>
<protein>
    <submittedName>
        <fullName evidence="1">Uncharacterized protein</fullName>
    </submittedName>
</protein>
<organism evidence="1 2">
    <name type="scientific">Oceaniferula marina</name>
    <dbReference type="NCBI Taxonomy" id="2748318"/>
    <lineage>
        <taxon>Bacteria</taxon>
        <taxon>Pseudomonadati</taxon>
        <taxon>Verrucomicrobiota</taxon>
        <taxon>Verrucomicrobiia</taxon>
        <taxon>Verrucomicrobiales</taxon>
        <taxon>Verrucomicrobiaceae</taxon>
        <taxon>Oceaniferula</taxon>
    </lineage>
</organism>
<dbReference type="Proteomes" id="UP000557872">
    <property type="component" value="Unassembled WGS sequence"/>
</dbReference>
<accession>A0A851GS95</accession>
<dbReference type="EMBL" id="JACBAZ010000019">
    <property type="protein sequence ID" value="NWK57650.1"/>
    <property type="molecule type" value="Genomic_DNA"/>
</dbReference>
<dbReference type="RefSeq" id="WP_178934976.1">
    <property type="nucleotide sequence ID" value="NZ_JACBAZ010000019.1"/>
</dbReference>
<reference evidence="1 2" key="1">
    <citation type="submission" date="2020-07" db="EMBL/GenBank/DDBJ databases">
        <title>Roseicoccus Jingziensis gen. nov., sp. nov., isolated from coastal seawater.</title>
        <authorList>
            <person name="Feng X."/>
        </authorList>
    </citation>
    <scope>NUCLEOTIDE SEQUENCE [LARGE SCALE GENOMIC DNA]</scope>
    <source>
        <strain evidence="1 2">N1E253</strain>
    </source>
</reference>
<evidence type="ECO:0000313" key="1">
    <source>
        <dbReference type="EMBL" id="NWK57650.1"/>
    </source>
</evidence>